<feature type="region of interest" description="Disordered" evidence="1">
    <location>
        <begin position="19"/>
        <end position="62"/>
    </location>
</feature>
<dbReference type="Proteomes" id="UP001281761">
    <property type="component" value="Unassembled WGS sequence"/>
</dbReference>
<feature type="compositionally biased region" description="Polar residues" evidence="1">
    <location>
        <begin position="23"/>
        <end position="35"/>
    </location>
</feature>
<evidence type="ECO:0000256" key="1">
    <source>
        <dbReference type="SAM" id="MobiDB-lite"/>
    </source>
</evidence>
<keyword evidence="3" id="KW-1185">Reference proteome</keyword>
<accession>A0ABQ9WYH6</accession>
<proteinExistence type="predicted"/>
<dbReference type="EMBL" id="JARBJD010000293">
    <property type="protein sequence ID" value="KAK2944571.1"/>
    <property type="molecule type" value="Genomic_DNA"/>
</dbReference>
<reference evidence="2 3" key="1">
    <citation type="journal article" date="2022" name="bioRxiv">
        <title>Genomics of Preaxostyla Flagellates Illuminates Evolutionary Transitions and the Path Towards Mitochondrial Loss.</title>
        <authorList>
            <person name="Novak L.V.F."/>
            <person name="Treitli S.C."/>
            <person name="Pyrih J."/>
            <person name="Halakuc P."/>
            <person name="Pipaliya S.V."/>
            <person name="Vacek V."/>
            <person name="Brzon O."/>
            <person name="Soukal P."/>
            <person name="Eme L."/>
            <person name="Dacks J.B."/>
            <person name="Karnkowska A."/>
            <person name="Elias M."/>
            <person name="Hampl V."/>
        </authorList>
    </citation>
    <scope>NUCLEOTIDE SEQUENCE [LARGE SCALE GENOMIC DNA]</scope>
    <source>
        <strain evidence="2">NAU3</strain>
        <tissue evidence="2">Gut</tissue>
    </source>
</reference>
<comment type="caution">
    <text evidence="2">The sequence shown here is derived from an EMBL/GenBank/DDBJ whole genome shotgun (WGS) entry which is preliminary data.</text>
</comment>
<evidence type="ECO:0000313" key="3">
    <source>
        <dbReference type="Proteomes" id="UP001281761"/>
    </source>
</evidence>
<evidence type="ECO:0000313" key="2">
    <source>
        <dbReference type="EMBL" id="KAK2944571.1"/>
    </source>
</evidence>
<name>A0ABQ9WYH6_9EUKA</name>
<protein>
    <submittedName>
        <fullName evidence="2">Uncharacterized protein</fullName>
    </submittedName>
</protein>
<organism evidence="2 3">
    <name type="scientific">Blattamonas nauphoetae</name>
    <dbReference type="NCBI Taxonomy" id="2049346"/>
    <lineage>
        <taxon>Eukaryota</taxon>
        <taxon>Metamonada</taxon>
        <taxon>Preaxostyla</taxon>
        <taxon>Oxymonadida</taxon>
        <taxon>Blattamonas</taxon>
    </lineage>
</organism>
<gene>
    <name evidence="2" type="ORF">BLNAU_20525</name>
</gene>
<sequence length="184" mass="21006">MFVHIAYCRYCRDQRERPKPQENSHLFSRSNQTTPPEEDSSRRIVTDTVSLGKRGRSENEQSKIVTRDGAFRMTVDPICPRHDRPCRHLQTESGCHSSWGHVFSTLNGVGAKVCEERLVRELLLHKPKLPRVSRPVPKIVPGPKGLCSLSLRESGREVTLFQMSFSTVEFVDLKLCESTMTAHF</sequence>